<dbReference type="AlphaFoldDB" id="A0A327KP15"/>
<feature type="transmembrane region" description="Helical" evidence="1">
    <location>
        <begin position="185"/>
        <end position="203"/>
    </location>
</feature>
<evidence type="ECO:0000313" key="3">
    <source>
        <dbReference type="EMBL" id="RAI40101.1"/>
    </source>
</evidence>
<dbReference type="PANTHER" id="PTHR36435">
    <property type="entry name" value="SLR1288 PROTEIN"/>
    <property type="match status" value="1"/>
</dbReference>
<sequence length="259" mass="26623">MARPPRPVPPAGRAGLLPAAAFPYVRGSWGIVVSLAWVLLAFTAETPLRDAVASAGLPATGGPGSLSRAVDSLAAWGATLLVILLAVRLTDVPLRDYVGWTRPRSRDLLRAAGFVLALYGALVTITVLAGTAGVHAGQPGRTATGAGAVAVVLAWGSTVLLAPVVEESIFRGFLWRAVQDRRGPVAALVLTTLVFAAFHWGYWMRGGSIDAVSVAQYLVIGGVLGAFRLTSGGTVAPMVAHALANAALAAFPTLVSLAM</sequence>
<gene>
    <name evidence="3" type="ORF">CH341_24475</name>
</gene>
<keyword evidence="1" id="KW-0812">Transmembrane</keyword>
<evidence type="ECO:0000313" key="4">
    <source>
        <dbReference type="Proteomes" id="UP000249130"/>
    </source>
</evidence>
<proteinExistence type="predicted"/>
<evidence type="ECO:0000256" key="1">
    <source>
        <dbReference type="SAM" id="Phobius"/>
    </source>
</evidence>
<name>A0A327KP15_9BRAD</name>
<dbReference type="EMBL" id="NPEX01000249">
    <property type="protein sequence ID" value="RAI40101.1"/>
    <property type="molecule type" value="Genomic_DNA"/>
</dbReference>
<dbReference type="RefSeq" id="WP_111421629.1">
    <property type="nucleotide sequence ID" value="NZ_NPEX01000249.1"/>
</dbReference>
<keyword evidence="4" id="KW-1185">Reference proteome</keyword>
<dbReference type="PANTHER" id="PTHR36435:SF1">
    <property type="entry name" value="CAAX AMINO TERMINAL PROTEASE FAMILY PROTEIN"/>
    <property type="match status" value="1"/>
</dbReference>
<dbReference type="InterPro" id="IPR052710">
    <property type="entry name" value="CAAX_protease"/>
</dbReference>
<dbReference type="InterPro" id="IPR003675">
    <property type="entry name" value="Rce1/LyrA-like_dom"/>
</dbReference>
<dbReference type="GO" id="GO:0080120">
    <property type="term" value="P:CAAX-box protein maturation"/>
    <property type="evidence" value="ECO:0007669"/>
    <property type="project" value="UniProtKB-ARBA"/>
</dbReference>
<feature type="transmembrane region" description="Helical" evidence="1">
    <location>
        <begin position="111"/>
        <end position="134"/>
    </location>
</feature>
<protein>
    <recommendedName>
        <fullName evidence="2">CAAX prenyl protease 2/Lysostaphin resistance protein A-like domain-containing protein</fullName>
    </recommendedName>
</protein>
<feature type="transmembrane region" description="Helical" evidence="1">
    <location>
        <begin position="21"/>
        <end position="42"/>
    </location>
</feature>
<evidence type="ECO:0000259" key="2">
    <source>
        <dbReference type="Pfam" id="PF02517"/>
    </source>
</evidence>
<dbReference type="Pfam" id="PF02517">
    <property type="entry name" value="Rce1-like"/>
    <property type="match status" value="1"/>
</dbReference>
<feature type="transmembrane region" description="Helical" evidence="1">
    <location>
        <begin position="73"/>
        <end position="90"/>
    </location>
</feature>
<organism evidence="3 4">
    <name type="scientific">Rhodoplanes roseus</name>
    <dbReference type="NCBI Taxonomy" id="29409"/>
    <lineage>
        <taxon>Bacteria</taxon>
        <taxon>Pseudomonadati</taxon>
        <taxon>Pseudomonadota</taxon>
        <taxon>Alphaproteobacteria</taxon>
        <taxon>Hyphomicrobiales</taxon>
        <taxon>Nitrobacteraceae</taxon>
        <taxon>Rhodoplanes</taxon>
    </lineage>
</organism>
<keyword evidence="1" id="KW-1133">Transmembrane helix</keyword>
<dbReference type="Proteomes" id="UP000249130">
    <property type="component" value="Unassembled WGS sequence"/>
</dbReference>
<keyword evidence="1" id="KW-0472">Membrane</keyword>
<dbReference type="GO" id="GO:0004175">
    <property type="term" value="F:endopeptidase activity"/>
    <property type="evidence" value="ECO:0007669"/>
    <property type="project" value="UniProtKB-ARBA"/>
</dbReference>
<feature type="domain" description="CAAX prenyl protease 2/Lysostaphin resistance protein A-like" evidence="2">
    <location>
        <begin position="151"/>
        <end position="246"/>
    </location>
</feature>
<comment type="caution">
    <text evidence="3">The sequence shown here is derived from an EMBL/GenBank/DDBJ whole genome shotgun (WGS) entry which is preliminary data.</text>
</comment>
<reference evidence="3 4" key="1">
    <citation type="submission" date="2017-07" db="EMBL/GenBank/DDBJ databases">
        <title>Draft Genome Sequences of Select Purple Nonsulfur Bacteria.</title>
        <authorList>
            <person name="Lasarre B."/>
            <person name="Mckinlay J.B."/>
        </authorList>
    </citation>
    <scope>NUCLEOTIDE SEQUENCE [LARGE SCALE GENOMIC DNA]</scope>
    <source>
        <strain evidence="3 4">DSM 5909</strain>
    </source>
</reference>
<accession>A0A327KP15</accession>
<feature type="transmembrane region" description="Helical" evidence="1">
    <location>
        <begin position="239"/>
        <end position="258"/>
    </location>
</feature>
<feature type="transmembrane region" description="Helical" evidence="1">
    <location>
        <begin position="146"/>
        <end position="165"/>
    </location>
</feature>
<dbReference type="OrthoDB" id="9782250at2"/>